<dbReference type="PANTHER" id="PTHR11552">
    <property type="entry name" value="GLUCOSE-METHANOL-CHOLINE GMC OXIDOREDUCTASE"/>
    <property type="match status" value="1"/>
</dbReference>
<dbReference type="PIRSF" id="PIRSF000137">
    <property type="entry name" value="Alcohol_oxidase"/>
    <property type="match status" value="1"/>
</dbReference>
<evidence type="ECO:0000313" key="5">
    <source>
        <dbReference type="EMBL" id="PYH40869.1"/>
    </source>
</evidence>
<protein>
    <submittedName>
        <fullName evidence="5">Alcohol oxidase</fullName>
    </submittedName>
</protein>
<evidence type="ECO:0000256" key="2">
    <source>
        <dbReference type="ARBA" id="ARBA00023180"/>
    </source>
</evidence>
<keyword evidence="6" id="KW-1185">Reference proteome</keyword>
<dbReference type="Proteomes" id="UP000248349">
    <property type="component" value="Unassembled WGS sequence"/>
</dbReference>
<dbReference type="SUPFAM" id="SSF51905">
    <property type="entry name" value="FAD/NAD(P)-binding domain"/>
    <property type="match status" value="1"/>
</dbReference>
<evidence type="ECO:0000313" key="6">
    <source>
        <dbReference type="Proteomes" id="UP000248349"/>
    </source>
</evidence>
<feature type="domain" description="Glucose-methanol-choline oxidoreductase C-terminal" evidence="4">
    <location>
        <begin position="468"/>
        <end position="600"/>
    </location>
</feature>
<dbReference type="RefSeq" id="XP_025426851.1">
    <property type="nucleotide sequence ID" value="XM_025578830.1"/>
</dbReference>
<dbReference type="GeneID" id="37080059"/>
<dbReference type="Pfam" id="PF00732">
    <property type="entry name" value="GMC_oxred_N"/>
    <property type="match status" value="1"/>
</dbReference>
<dbReference type="InterPro" id="IPR036188">
    <property type="entry name" value="FAD/NAD-bd_sf"/>
</dbReference>
<dbReference type="PANTHER" id="PTHR11552:SF138">
    <property type="entry name" value="DEHYDROGENASE PKFF-RELATED"/>
    <property type="match status" value="1"/>
</dbReference>
<name>A0A318Z1R7_9EURO</name>
<dbReference type="InterPro" id="IPR007867">
    <property type="entry name" value="GMC_OxRtase_C"/>
</dbReference>
<dbReference type="SUPFAM" id="SSF54373">
    <property type="entry name" value="FAD-linked reductases, C-terminal domain"/>
    <property type="match status" value="1"/>
</dbReference>
<evidence type="ECO:0000256" key="1">
    <source>
        <dbReference type="ARBA" id="ARBA00010790"/>
    </source>
</evidence>
<dbReference type="GO" id="GO:0016614">
    <property type="term" value="F:oxidoreductase activity, acting on CH-OH group of donors"/>
    <property type="evidence" value="ECO:0007669"/>
    <property type="project" value="InterPro"/>
</dbReference>
<evidence type="ECO:0000259" key="4">
    <source>
        <dbReference type="Pfam" id="PF05199"/>
    </source>
</evidence>
<evidence type="ECO:0000259" key="3">
    <source>
        <dbReference type="Pfam" id="PF00732"/>
    </source>
</evidence>
<feature type="domain" description="Glucose-methanol-choline oxidoreductase N-terminal" evidence="3">
    <location>
        <begin position="43"/>
        <end position="359"/>
    </location>
</feature>
<dbReference type="InterPro" id="IPR000172">
    <property type="entry name" value="GMC_OxRdtase_N"/>
</dbReference>
<dbReference type="Pfam" id="PF05199">
    <property type="entry name" value="GMC_oxred_C"/>
    <property type="match status" value="1"/>
</dbReference>
<dbReference type="AlphaFoldDB" id="A0A318Z1R7"/>
<proteinExistence type="inferred from homology"/>
<dbReference type="Gene3D" id="3.30.560.10">
    <property type="entry name" value="Glucose Oxidase, domain 3"/>
    <property type="match status" value="1"/>
</dbReference>
<dbReference type="GO" id="GO:0044550">
    <property type="term" value="P:secondary metabolite biosynthetic process"/>
    <property type="evidence" value="ECO:0007669"/>
    <property type="project" value="TreeGrafter"/>
</dbReference>
<gene>
    <name evidence="5" type="ORF">BP01DRAFT_408823</name>
</gene>
<dbReference type="GO" id="GO:0050660">
    <property type="term" value="F:flavin adenine dinucleotide binding"/>
    <property type="evidence" value="ECO:0007669"/>
    <property type="project" value="InterPro"/>
</dbReference>
<accession>A0A318Z1R7</accession>
<organism evidence="5 6">
    <name type="scientific">Aspergillus saccharolyticus JOP 1030-1</name>
    <dbReference type="NCBI Taxonomy" id="1450539"/>
    <lineage>
        <taxon>Eukaryota</taxon>
        <taxon>Fungi</taxon>
        <taxon>Dikarya</taxon>
        <taxon>Ascomycota</taxon>
        <taxon>Pezizomycotina</taxon>
        <taxon>Eurotiomycetes</taxon>
        <taxon>Eurotiomycetidae</taxon>
        <taxon>Eurotiales</taxon>
        <taxon>Aspergillaceae</taxon>
        <taxon>Aspergillus</taxon>
        <taxon>Aspergillus subgen. Circumdati</taxon>
    </lineage>
</organism>
<keyword evidence="2" id="KW-0325">Glycoprotein</keyword>
<dbReference type="Gene3D" id="3.50.50.60">
    <property type="entry name" value="FAD/NAD(P)-binding domain"/>
    <property type="match status" value="1"/>
</dbReference>
<dbReference type="OrthoDB" id="269227at2759"/>
<comment type="similarity">
    <text evidence="1">Belongs to the GMC oxidoreductase family.</text>
</comment>
<dbReference type="InterPro" id="IPR012132">
    <property type="entry name" value="GMC_OxRdtase"/>
</dbReference>
<dbReference type="STRING" id="1450539.A0A318Z1R7"/>
<reference evidence="5 6" key="1">
    <citation type="submission" date="2016-12" db="EMBL/GenBank/DDBJ databases">
        <title>The genomes of Aspergillus section Nigri reveals drivers in fungal speciation.</title>
        <authorList>
            <consortium name="DOE Joint Genome Institute"/>
            <person name="Vesth T.C."/>
            <person name="Nybo J."/>
            <person name="Theobald S."/>
            <person name="Brandl J."/>
            <person name="Frisvad J.C."/>
            <person name="Nielsen K.F."/>
            <person name="Lyhne E.K."/>
            <person name="Kogle M.E."/>
            <person name="Kuo A."/>
            <person name="Riley R."/>
            <person name="Clum A."/>
            <person name="Nolan M."/>
            <person name="Lipzen A."/>
            <person name="Salamov A."/>
            <person name="Henrissat B."/>
            <person name="Wiebenga A."/>
            <person name="De Vries R.P."/>
            <person name="Grigoriev I.V."/>
            <person name="Mortensen U.H."/>
            <person name="Andersen M.R."/>
            <person name="Baker S.E."/>
        </authorList>
    </citation>
    <scope>NUCLEOTIDE SEQUENCE [LARGE SCALE GENOMIC DNA]</scope>
    <source>
        <strain evidence="5 6">JOP 1030-1</strain>
    </source>
</reference>
<dbReference type="EMBL" id="KZ821275">
    <property type="protein sequence ID" value="PYH40869.1"/>
    <property type="molecule type" value="Genomic_DNA"/>
</dbReference>
<sequence>MRITFWALPVAAAAISPWYSTSPAGITRLTGSSFGILGINATFDYVIVGGGTAGLTIAARLAENVNLSIAVIEAGGFYEQDNSNVSQIPAYAVEYSSASPSTIQPEVDWGIVTSSQPQLNDREIHYTQGKCLGGGSGRNYLIYHRGTIGTYQRWADMVQDDSYTFSNLLPYFQKSGQFTPPNYEKRGSNLSVKYDPSAFSSQGGPLQISYFNYYLPFSTYVRKAWHALGFQELAGANSGTLLGYADITATLDPVAEVRSSSETSFLQTAMAKSSLQVYQATLANRILFNDTQATGVEVTTAGSRYVLSARKEVILSAGVFRSPQLLLLSGIGPESTLDAFEIPVVANLSGVGQNILDHPFFDTTYRASIPTQTQLTTNATFLAEAEDAYLREQRGPLTASAGNYIGWENLPQPYRSQLSNTTLAALASFPADWPELQYVPVAAATVSTNDTDPAHNYMSWSVTLVATTSRGNLTLNSTNAQDNPLLNIGWLSTPADQELAVAGLKRARQLATASGLIVGDEIAPGTQVQSDEQILEYIRSEVRPMHHAVASCAMGPAGDPDAVVDSQGRVFGVKGLRVVDSSVFPLLPPGQIQATVYMLAEKIADRILQGLTVD</sequence>